<dbReference type="PATRIC" id="fig|1324261.3.peg.4139"/>
<sequence>MTDVPNDDSIDPYAVTADQPAEKSSVGPEKMDRRYRCDAAAFSGDAAAFSGGSRDGTIGRVDSVRNSWEKLKRRQLRELAILIDRAAAVRLWLDRNGSKPRVILEDLESGDYVSLNAIELSDLIIDCQEYEE</sequence>
<dbReference type="HOGENOM" id="CLU_1946456_0_0_11"/>
<comment type="caution">
    <text evidence="2">The sequence shown here is derived from an EMBL/GenBank/DDBJ whole genome shotgun (WGS) entry which is preliminary data.</text>
</comment>
<evidence type="ECO:0000313" key="2">
    <source>
        <dbReference type="EMBL" id="KBZ61145.1"/>
    </source>
</evidence>
<dbReference type="Proteomes" id="UP000025947">
    <property type="component" value="Unassembled WGS sequence"/>
</dbReference>
<reference evidence="2 3" key="1">
    <citation type="submission" date="2014-04" db="EMBL/GenBank/DDBJ databases">
        <title>The Genome Sequence of Mycobacterium tuberculosis TKK-01-0051.</title>
        <authorList>
            <consortium name="The Broad Institute Genomics Platform"/>
            <consortium name="The Broad Institute Genome Sequencing Center for Infectious Disease"/>
            <person name="Earl A.M."/>
            <person name="Cohen K."/>
            <person name="Pym A."/>
            <person name="Bishai W."/>
            <person name="Maharaj K."/>
            <person name="Desjardins C."/>
            <person name="Abeel T."/>
            <person name="Young S."/>
            <person name="Zeng Q."/>
            <person name="Gargeya S."/>
            <person name="Abouelleil A."/>
            <person name="Alvarado L."/>
            <person name="Chapman S.B."/>
            <person name="Gainer-Dewar J."/>
            <person name="Goldberg J."/>
            <person name="Griggs A."/>
            <person name="Gujja S."/>
            <person name="Hansen M."/>
            <person name="Howarth C."/>
            <person name="Imamovic A."/>
            <person name="Larimer J."/>
            <person name="Murphy C."/>
            <person name="Naylor J."/>
            <person name="Pearson M."/>
            <person name="Poon T.W."/>
            <person name="Priest M."/>
            <person name="Roberts A."/>
            <person name="Saif S."/>
            <person name="Shea T."/>
            <person name="Sykes S."/>
            <person name="Wortman J."/>
            <person name="Nusbaum C."/>
            <person name="Birren B."/>
        </authorList>
    </citation>
    <scope>NUCLEOTIDE SEQUENCE [LARGE SCALE GENOMIC DNA]</scope>
    <source>
        <strain evidence="2 3">TKK-01-0051</strain>
    </source>
</reference>
<feature type="compositionally biased region" description="Acidic residues" evidence="1">
    <location>
        <begin position="1"/>
        <end position="10"/>
    </location>
</feature>
<feature type="region of interest" description="Disordered" evidence="1">
    <location>
        <begin position="1"/>
        <end position="31"/>
    </location>
</feature>
<organism evidence="2 3">
    <name type="scientific">Mycobacterium [tuberculosis] TKK-01-0051</name>
    <dbReference type="NCBI Taxonomy" id="1324261"/>
    <lineage>
        <taxon>Bacteria</taxon>
        <taxon>Bacillati</taxon>
        <taxon>Actinomycetota</taxon>
        <taxon>Actinomycetes</taxon>
        <taxon>Mycobacteriales</taxon>
        <taxon>Mycobacteriaceae</taxon>
        <taxon>Mycobacterium</taxon>
        <taxon>Mycobacterium avium complex (MAC)</taxon>
    </lineage>
</organism>
<dbReference type="AlphaFoldDB" id="A0A051TWE6"/>
<gene>
    <name evidence="2" type="ORF">K875_04096</name>
</gene>
<protein>
    <submittedName>
        <fullName evidence="2">Uncharacterized protein</fullName>
    </submittedName>
</protein>
<dbReference type="RefSeq" id="WP_044486548.1">
    <property type="nucleotide sequence ID" value="NZ_KK328284.1"/>
</dbReference>
<accession>A0A051TWE6</accession>
<proteinExistence type="predicted"/>
<keyword evidence="3" id="KW-1185">Reference proteome</keyword>
<dbReference type="EMBL" id="JLXW01000010">
    <property type="protein sequence ID" value="KBZ61145.1"/>
    <property type="molecule type" value="Genomic_DNA"/>
</dbReference>
<evidence type="ECO:0000313" key="3">
    <source>
        <dbReference type="Proteomes" id="UP000025947"/>
    </source>
</evidence>
<evidence type="ECO:0000256" key="1">
    <source>
        <dbReference type="SAM" id="MobiDB-lite"/>
    </source>
</evidence>
<name>A0A051TWE6_9MYCO</name>